<organism evidence="3 4">
    <name type="scientific">Actinomadura fibrosa</name>
    <dbReference type="NCBI Taxonomy" id="111802"/>
    <lineage>
        <taxon>Bacteria</taxon>
        <taxon>Bacillati</taxon>
        <taxon>Actinomycetota</taxon>
        <taxon>Actinomycetes</taxon>
        <taxon>Streptosporangiales</taxon>
        <taxon>Thermomonosporaceae</taxon>
        <taxon>Actinomadura</taxon>
    </lineage>
</organism>
<feature type="transmembrane region" description="Helical" evidence="2">
    <location>
        <begin position="40"/>
        <end position="65"/>
    </location>
</feature>
<feature type="region of interest" description="Disordered" evidence="1">
    <location>
        <begin position="1"/>
        <end position="22"/>
    </location>
</feature>
<reference evidence="4" key="1">
    <citation type="journal article" date="2019" name="Int. J. Syst. Evol. Microbiol.">
        <title>The Global Catalogue of Microorganisms (GCM) 10K type strain sequencing project: providing services to taxonomists for standard genome sequencing and annotation.</title>
        <authorList>
            <consortium name="The Broad Institute Genomics Platform"/>
            <consortium name="The Broad Institute Genome Sequencing Center for Infectious Disease"/>
            <person name="Wu L."/>
            <person name="Ma J."/>
        </authorList>
    </citation>
    <scope>NUCLEOTIDE SEQUENCE [LARGE SCALE GENOMIC DNA]</scope>
    <source>
        <strain evidence="4">JCM 9371</strain>
    </source>
</reference>
<dbReference type="RefSeq" id="WP_131755804.1">
    <property type="nucleotide sequence ID" value="NZ_CAACUY010000009.1"/>
</dbReference>
<dbReference type="InterPro" id="IPR007436">
    <property type="entry name" value="DUF485"/>
</dbReference>
<protein>
    <submittedName>
        <fullName evidence="3">DUF485 domain-containing protein</fullName>
    </submittedName>
</protein>
<evidence type="ECO:0000313" key="3">
    <source>
        <dbReference type="EMBL" id="MFD0691430.1"/>
    </source>
</evidence>
<evidence type="ECO:0000256" key="1">
    <source>
        <dbReference type="SAM" id="MobiDB-lite"/>
    </source>
</evidence>
<sequence>MVGDSEPSRRPGPERGGRVRPGQYAPAARDARFRLLRARFLRAAAGIVLVSFGWYFAYVVLSAFARGFMARRVAGSVNVALLLGLTQFAATFVLAWAYTAYARRRLDPLADELRAELDGPPVTRDGAAPAAVADGAERREAWRGTVRPDFGGLR</sequence>
<keyword evidence="2" id="KW-0812">Transmembrane</keyword>
<evidence type="ECO:0000313" key="4">
    <source>
        <dbReference type="Proteomes" id="UP001597063"/>
    </source>
</evidence>
<keyword evidence="2" id="KW-1133">Transmembrane helix</keyword>
<proteinExistence type="predicted"/>
<comment type="caution">
    <text evidence="3">The sequence shown here is derived from an EMBL/GenBank/DDBJ whole genome shotgun (WGS) entry which is preliminary data.</text>
</comment>
<dbReference type="EMBL" id="JBHTGP010000031">
    <property type="protein sequence ID" value="MFD0691430.1"/>
    <property type="molecule type" value="Genomic_DNA"/>
</dbReference>
<feature type="transmembrane region" description="Helical" evidence="2">
    <location>
        <begin position="77"/>
        <end position="98"/>
    </location>
</feature>
<gene>
    <name evidence="3" type="ORF">ACFQZM_43555</name>
</gene>
<dbReference type="PANTHER" id="PTHR38441">
    <property type="entry name" value="INTEGRAL MEMBRANE PROTEIN-RELATED"/>
    <property type="match status" value="1"/>
</dbReference>
<feature type="compositionally biased region" description="Basic and acidic residues" evidence="1">
    <location>
        <begin position="1"/>
        <end position="17"/>
    </location>
</feature>
<dbReference type="Proteomes" id="UP001597063">
    <property type="component" value="Unassembled WGS sequence"/>
</dbReference>
<keyword evidence="4" id="KW-1185">Reference proteome</keyword>
<dbReference type="PANTHER" id="PTHR38441:SF1">
    <property type="entry name" value="MEMBRANE PROTEIN"/>
    <property type="match status" value="1"/>
</dbReference>
<evidence type="ECO:0000256" key="2">
    <source>
        <dbReference type="SAM" id="Phobius"/>
    </source>
</evidence>
<dbReference type="Pfam" id="PF04341">
    <property type="entry name" value="DUF485"/>
    <property type="match status" value="1"/>
</dbReference>
<accession>A0ABW2Y046</accession>
<keyword evidence="2" id="KW-0472">Membrane</keyword>
<name>A0ABW2Y046_9ACTN</name>